<protein>
    <recommendedName>
        <fullName evidence="3">DUF4025 domain-containing protein</fullName>
    </recommendedName>
</protein>
<evidence type="ECO:0000313" key="1">
    <source>
        <dbReference type="EMBL" id="MBS4191597.1"/>
    </source>
</evidence>
<name>A0ABS5NUU3_9BACI</name>
<gene>
    <name evidence="1" type="ORF">KHA94_15510</name>
</gene>
<accession>A0ABS5NUU3</accession>
<reference evidence="1 2" key="1">
    <citation type="submission" date="2021-05" db="EMBL/GenBank/DDBJ databases">
        <title>Novel Bacillus species.</title>
        <authorList>
            <person name="Liu G."/>
        </authorList>
    </citation>
    <scope>NUCLEOTIDE SEQUENCE [LARGE SCALE GENOMIC DNA]</scope>
    <source>
        <strain evidence="1 2">FJAT-49705</strain>
    </source>
</reference>
<sequence length="58" mass="6595">MEKRDPKKQSNLFLNEEGMNQVSDQIMDVYNSGVIDQSNANFDLDSNDAPVEGENQQF</sequence>
<evidence type="ECO:0000313" key="2">
    <source>
        <dbReference type="Proteomes" id="UP000681027"/>
    </source>
</evidence>
<dbReference type="EMBL" id="JAGYPM010000003">
    <property type="protein sequence ID" value="MBS4191597.1"/>
    <property type="molecule type" value="Genomic_DNA"/>
</dbReference>
<proteinExistence type="predicted"/>
<comment type="caution">
    <text evidence="1">The sequence shown here is derived from an EMBL/GenBank/DDBJ whole genome shotgun (WGS) entry which is preliminary data.</text>
</comment>
<organism evidence="1 2">
    <name type="scientific">Cytobacillus citreus</name>
    <dbReference type="NCBI Taxonomy" id="2833586"/>
    <lineage>
        <taxon>Bacteria</taxon>
        <taxon>Bacillati</taxon>
        <taxon>Bacillota</taxon>
        <taxon>Bacilli</taxon>
        <taxon>Bacillales</taxon>
        <taxon>Bacillaceae</taxon>
        <taxon>Cytobacillus</taxon>
    </lineage>
</organism>
<dbReference type="RefSeq" id="WP_213103022.1">
    <property type="nucleotide sequence ID" value="NZ_JAGYPM010000003.1"/>
</dbReference>
<keyword evidence="2" id="KW-1185">Reference proteome</keyword>
<dbReference type="Proteomes" id="UP000681027">
    <property type="component" value="Unassembled WGS sequence"/>
</dbReference>
<evidence type="ECO:0008006" key="3">
    <source>
        <dbReference type="Google" id="ProtNLM"/>
    </source>
</evidence>